<evidence type="ECO:0000313" key="1">
    <source>
        <dbReference type="EMBL" id="NHC12932.1"/>
    </source>
</evidence>
<dbReference type="Proteomes" id="UP000800981">
    <property type="component" value="Unassembled WGS sequence"/>
</dbReference>
<gene>
    <name evidence="1" type="ORF">G9H71_03970</name>
</gene>
<organism evidence="1 2">
    <name type="scientific">Motilibacter deserti</name>
    <dbReference type="NCBI Taxonomy" id="2714956"/>
    <lineage>
        <taxon>Bacteria</taxon>
        <taxon>Bacillati</taxon>
        <taxon>Actinomycetota</taxon>
        <taxon>Actinomycetes</taxon>
        <taxon>Motilibacterales</taxon>
        <taxon>Motilibacteraceae</taxon>
        <taxon>Motilibacter</taxon>
    </lineage>
</organism>
<accession>A0ABX0GTD2</accession>
<dbReference type="RefSeq" id="WP_166278101.1">
    <property type="nucleotide sequence ID" value="NZ_JAANNP010000001.1"/>
</dbReference>
<comment type="caution">
    <text evidence="1">The sequence shown here is derived from an EMBL/GenBank/DDBJ whole genome shotgun (WGS) entry which is preliminary data.</text>
</comment>
<reference evidence="1 2" key="1">
    <citation type="submission" date="2020-03" db="EMBL/GenBank/DDBJ databases">
        <title>Two novel Motilibacter sp.</title>
        <authorList>
            <person name="Liu S."/>
        </authorList>
    </citation>
    <scope>NUCLEOTIDE SEQUENCE [LARGE SCALE GENOMIC DNA]</scope>
    <source>
        <strain evidence="1 2">E257</strain>
    </source>
</reference>
<keyword evidence="2" id="KW-1185">Reference proteome</keyword>
<name>A0ABX0GTD2_9ACTN</name>
<evidence type="ECO:0000313" key="2">
    <source>
        <dbReference type="Proteomes" id="UP000800981"/>
    </source>
</evidence>
<dbReference type="EMBL" id="JAANNP010000001">
    <property type="protein sequence ID" value="NHC12932.1"/>
    <property type="molecule type" value="Genomic_DNA"/>
</dbReference>
<proteinExistence type="predicted"/>
<evidence type="ECO:0008006" key="3">
    <source>
        <dbReference type="Google" id="ProtNLM"/>
    </source>
</evidence>
<sequence>MAPFTMLCKVEEDEARVRYRFGPTEDNLGLLELDKESGEVTQLESPDSDPPGVDFSNARKRLSNILNSGSAFPDRTNYAA</sequence>
<protein>
    <recommendedName>
        <fullName evidence="3">Cadherin domain-containing protein</fullName>
    </recommendedName>
</protein>